<gene>
    <name evidence="1" type="ORF">TVAG_483400</name>
</gene>
<name>A2ETB2_TRIV3</name>
<dbReference type="EMBL" id="DS113485">
    <property type="protein sequence ID" value="EAY04102.1"/>
    <property type="molecule type" value="Genomic_DNA"/>
</dbReference>
<protein>
    <submittedName>
        <fullName evidence="1">Uncharacterized protein</fullName>
    </submittedName>
</protein>
<dbReference type="RefSeq" id="XP_001316325.1">
    <property type="nucleotide sequence ID" value="XM_001316290.1"/>
</dbReference>
<dbReference type="KEGG" id="tva:4761949"/>
<sequence>MFNEEDDIYFDFDVVSSPLTSCDCFPSTSLTVELPNNSFFNDNCHNPSYDSCCRKDLSSFNNSNNELFQRVDSMPEISLPNNDYPSFSVFQAKMSSPVKPKVCRKQSVVFQPFASFDATELTVKALQKTTFSLQKQTILNW</sequence>
<dbReference type="InParanoid" id="A2ETB2"/>
<proteinExistence type="predicted"/>
<dbReference type="VEuPathDB" id="TrichDB:TVAGG3_0620370"/>
<dbReference type="Proteomes" id="UP000001542">
    <property type="component" value="Unassembled WGS sequence"/>
</dbReference>
<accession>A2ETB2</accession>
<evidence type="ECO:0000313" key="1">
    <source>
        <dbReference type="EMBL" id="EAY04102.1"/>
    </source>
</evidence>
<reference evidence="1" key="2">
    <citation type="journal article" date="2007" name="Science">
        <title>Draft genome sequence of the sexually transmitted pathogen Trichomonas vaginalis.</title>
        <authorList>
            <person name="Carlton J.M."/>
            <person name="Hirt R.P."/>
            <person name="Silva J.C."/>
            <person name="Delcher A.L."/>
            <person name="Schatz M."/>
            <person name="Zhao Q."/>
            <person name="Wortman J.R."/>
            <person name="Bidwell S.L."/>
            <person name="Alsmark U.C.M."/>
            <person name="Besteiro S."/>
            <person name="Sicheritz-Ponten T."/>
            <person name="Noel C.J."/>
            <person name="Dacks J.B."/>
            <person name="Foster P.G."/>
            <person name="Simillion C."/>
            <person name="Van de Peer Y."/>
            <person name="Miranda-Saavedra D."/>
            <person name="Barton G.J."/>
            <person name="Westrop G.D."/>
            <person name="Mueller S."/>
            <person name="Dessi D."/>
            <person name="Fiori P.L."/>
            <person name="Ren Q."/>
            <person name="Paulsen I."/>
            <person name="Zhang H."/>
            <person name="Bastida-Corcuera F.D."/>
            <person name="Simoes-Barbosa A."/>
            <person name="Brown M.T."/>
            <person name="Hayes R.D."/>
            <person name="Mukherjee M."/>
            <person name="Okumura C.Y."/>
            <person name="Schneider R."/>
            <person name="Smith A.J."/>
            <person name="Vanacova S."/>
            <person name="Villalvazo M."/>
            <person name="Haas B.J."/>
            <person name="Pertea M."/>
            <person name="Feldblyum T.V."/>
            <person name="Utterback T.R."/>
            <person name="Shu C.L."/>
            <person name="Osoegawa K."/>
            <person name="de Jong P.J."/>
            <person name="Hrdy I."/>
            <person name="Horvathova L."/>
            <person name="Zubacova Z."/>
            <person name="Dolezal P."/>
            <person name="Malik S.B."/>
            <person name="Logsdon J.M. Jr."/>
            <person name="Henze K."/>
            <person name="Gupta A."/>
            <person name="Wang C.C."/>
            <person name="Dunne R.L."/>
            <person name="Upcroft J.A."/>
            <person name="Upcroft P."/>
            <person name="White O."/>
            <person name="Salzberg S.L."/>
            <person name="Tang P."/>
            <person name="Chiu C.-H."/>
            <person name="Lee Y.-S."/>
            <person name="Embley T.M."/>
            <person name="Coombs G.H."/>
            <person name="Mottram J.C."/>
            <person name="Tachezy J."/>
            <person name="Fraser-Liggett C.M."/>
            <person name="Johnson P.J."/>
        </authorList>
    </citation>
    <scope>NUCLEOTIDE SEQUENCE [LARGE SCALE GENOMIC DNA]</scope>
    <source>
        <strain evidence="1">G3</strain>
    </source>
</reference>
<dbReference type="AlphaFoldDB" id="A2ETB2"/>
<evidence type="ECO:0000313" key="2">
    <source>
        <dbReference type="Proteomes" id="UP000001542"/>
    </source>
</evidence>
<organism evidence="1 2">
    <name type="scientific">Trichomonas vaginalis (strain ATCC PRA-98 / G3)</name>
    <dbReference type="NCBI Taxonomy" id="412133"/>
    <lineage>
        <taxon>Eukaryota</taxon>
        <taxon>Metamonada</taxon>
        <taxon>Parabasalia</taxon>
        <taxon>Trichomonadida</taxon>
        <taxon>Trichomonadidae</taxon>
        <taxon>Trichomonas</taxon>
    </lineage>
</organism>
<reference evidence="1" key="1">
    <citation type="submission" date="2006-10" db="EMBL/GenBank/DDBJ databases">
        <authorList>
            <person name="Amadeo P."/>
            <person name="Zhao Q."/>
            <person name="Wortman J."/>
            <person name="Fraser-Liggett C."/>
            <person name="Carlton J."/>
        </authorList>
    </citation>
    <scope>NUCLEOTIDE SEQUENCE</scope>
    <source>
        <strain evidence="1">G3</strain>
    </source>
</reference>
<dbReference type="VEuPathDB" id="TrichDB:TVAG_483400"/>
<keyword evidence="2" id="KW-1185">Reference proteome</keyword>